<keyword evidence="2" id="KW-0067">ATP-binding</keyword>
<dbReference type="InterPro" id="IPR036890">
    <property type="entry name" value="HATPase_C_sf"/>
</dbReference>
<gene>
    <name evidence="2" type="ORF">PAF17_17935</name>
</gene>
<evidence type="ECO:0000313" key="2">
    <source>
        <dbReference type="EMBL" id="MDB6179368.1"/>
    </source>
</evidence>
<dbReference type="SUPFAM" id="SSF55874">
    <property type="entry name" value="ATPase domain of HSP90 chaperone/DNA topoisomerase II/histidine kinase"/>
    <property type="match status" value="1"/>
</dbReference>
<dbReference type="EMBL" id="JAQBIE010000032">
    <property type="protein sequence ID" value="MDB6179368.1"/>
    <property type="molecule type" value="Genomic_DNA"/>
</dbReference>
<keyword evidence="2" id="KW-0547">Nucleotide-binding</keyword>
<dbReference type="GO" id="GO:0005524">
    <property type="term" value="F:ATP binding"/>
    <property type="evidence" value="ECO:0007669"/>
    <property type="project" value="UniProtKB-KW"/>
</dbReference>
<dbReference type="InterPro" id="IPR003594">
    <property type="entry name" value="HATPase_dom"/>
</dbReference>
<keyword evidence="3" id="KW-1185">Reference proteome</keyword>
<dbReference type="Proteomes" id="UP001165641">
    <property type="component" value="Unassembled WGS sequence"/>
</dbReference>
<accession>A0ABT4ZJ23</accession>
<proteinExistence type="predicted"/>
<dbReference type="CDD" id="cd16936">
    <property type="entry name" value="HATPase_RsbW-like"/>
    <property type="match status" value="1"/>
</dbReference>
<reference evidence="2" key="1">
    <citation type="submission" date="2022-12" db="EMBL/GenBank/DDBJ databases">
        <title>Paracoccus onchidii sp. nov., isolated from a marine invertebrate from the South China Sea.</title>
        <authorList>
            <person name="Xu S."/>
            <person name="Liu Z."/>
            <person name="Xu Y."/>
        </authorList>
    </citation>
    <scope>NUCLEOTIDE SEQUENCE</scope>
    <source>
        <strain evidence="2">Z330</strain>
    </source>
</reference>
<organism evidence="2 3">
    <name type="scientific">Paracoccus onchidii</name>
    <dbReference type="NCBI Taxonomy" id="3017813"/>
    <lineage>
        <taxon>Bacteria</taxon>
        <taxon>Pseudomonadati</taxon>
        <taxon>Pseudomonadota</taxon>
        <taxon>Alphaproteobacteria</taxon>
        <taxon>Rhodobacterales</taxon>
        <taxon>Paracoccaceae</taxon>
        <taxon>Paracoccus</taxon>
    </lineage>
</organism>
<name>A0ABT4ZJ23_9RHOB</name>
<feature type="domain" description="Histidine kinase/HSP90-like ATPase" evidence="1">
    <location>
        <begin position="27"/>
        <end position="157"/>
    </location>
</feature>
<evidence type="ECO:0000259" key="1">
    <source>
        <dbReference type="Pfam" id="PF13581"/>
    </source>
</evidence>
<dbReference type="RefSeq" id="WP_271890468.1">
    <property type="nucleotide sequence ID" value="NZ_JAQBIE010000032.1"/>
</dbReference>
<protein>
    <submittedName>
        <fullName evidence="2">ATP-binding protein</fullName>
    </submittedName>
</protein>
<evidence type="ECO:0000313" key="3">
    <source>
        <dbReference type="Proteomes" id="UP001165641"/>
    </source>
</evidence>
<dbReference type="Gene3D" id="3.30.565.10">
    <property type="entry name" value="Histidine kinase-like ATPase, C-terminal domain"/>
    <property type="match status" value="1"/>
</dbReference>
<comment type="caution">
    <text evidence="2">The sequence shown here is derived from an EMBL/GenBank/DDBJ whole genome shotgun (WGS) entry which is preliminary data.</text>
</comment>
<dbReference type="Pfam" id="PF13581">
    <property type="entry name" value="HATPase_c_2"/>
    <property type="match status" value="1"/>
</dbReference>
<sequence>MTPVGRQNAGLTGAVTAQARPMFHRVLPASPESVRNTLSDIRKRFRTNVDEDAMGRLELVLAEVMNNVTEHAAAVPEGEVMDHLPSIHLSVVMHDSGLSCAISDDGVLLPDECIKPRGLPVMDDADLPEGGFGWYLIQDLTQALCYYREGQRNFLAFSIPFADVAHEVGA</sequence>